<dbReference type="AlphaFoldDB" id="A0A485JKB9"/>
<dbReference type="EMBL" id="CAADJZ010000001">
    <property type="protein sequence ID" value="VFT70032.1"/>
    <property type="molecule type" value="Genomic_DNA"/>
</dbReference>
<organism evidence="1 2">
    <name type="scientific">Escherichia coli</name>
    <dbReference type="NCBI Taxonomy" id="562"/>
    <lineage>
        <taxon>Bacteria</taxon>
        <taxon>Pseudomonadati</taxon>
        <taxon>Pseudomonadota</taxon>
        <taxon>Gammaproteobacteria</taxon>
        <taxon>Enterobacterales</taxon>
        <taxon>Enterobacteriaceae</taxon>
        <taxon>Escherichia</taxon>
    </lineage>
</organism>
<name>A0A485JKB9_ECOLX</name>
<evidence type="ECO:0000313" key="2">
    <source>
        <dbReference type="Proteomes" id="UP000358010"/>
    </source>
</evidence>
<evidence type="ECO:0000313" key="1">
    <source>
        <dbReference type="EMBL" id="VFT70032.1"/>
    </source>
</evidence>
<accession>A0A485JKB9</accession>
<sequence length="42" mass="4972">MAQAQVDRNDEIYRRRREMKEELSSLGDLHSIRKLVVSSEKP</sequence>
<dbReference type="Proteomes" id="UP000358010">
    <property type="component" value="Unassembled WGS sequence"/>
</dbReference>
<gene>
    <name evidence="1" type="ORF">NCTC10974_03589</name>
</gene>
<proteinExistence type="predicted"/>
<reference evidence="1 2" key="1">
    <citation type="submission" date="2019-03" db="EMBL/GenBank/DDBJ databases">
        <authorList>
            <consortium name="Pathogen Informatics"/>
        </authorList>
    </citation>
    <scope>NUCLEOTIDE SEQUENCE [LARGE SCALE GENOMIC DNA]</scope>
    <source>
        <strain evidence="1 2">NCTC10974</strain>
    </source>
</reference>
<protein>
    <submittedName>
        <fullName evidence="1">Putative phage tail fiber protein</fullName>
    </submittedName>
</protein>